<dbReference type="InterPro" id="IPR007360">
    <property type="entry name" value="SirB"/>
</dbReference>
<reference evidence="2 3" key="1">
    <citation type="submission" date="2016-02" db="EMBL/GenBank/DDBJ databases">
        <authorList>
            <person name="Wen L."/>
            <person name="He K."/>
            <person name="Yang H."/>
        </authorList>
    </citation>
    <scope>NUCLEOTIDE SEQUENCE [LARGE SCALE GENOMIC DNA]</scope>
    <source>
        <strain evidence="2 3">TSA40</strain>
    </source>
</reference>
<comment type="caution">
    <text evidence="2">The sequence shown here is derived from an EMBL/GenBank/DDBJ whole genome shotgun (WGS) entry which is preliminary data.</text>
</comment>
<dbReference type="Pfam" id="PF04247">
    <property type="entry name" value="SirB"/>
    <property type="match status" value="1"/>
</dbReference>
<accession>A0A254TBI0</accession>
<protein>
    <submittedName>
        <fullName evidence="2">Regulator SirB</fullName>
    </submittedName>
</protein>
<keyword evidence="1" id="KW-1133">Transmembrane helix</keyword>
<dbReference type="PANTHER" id="PTHR39594:SF1">
    <property type="entry name" value="PROTEIN YCHQ"/>
    <property type="match status" value="1"/>
</dbReference>
<dbReference type="RefSeq" id="WP_088706806.1">
    <property type="nucleotide sequence ID" value="NZ_LSTO01000001.1"/>
</dbReference>
<dbReference type="Proteomes" id="UP000197535">
    <property type="component" value="Unassembled WGS sequence"/>
</dbReference>
<organism evidence="2 3">
    <name type="scientific">Noviherbaspirillum denitrificans</name>
    <dbReference type="NCBI Taxonomy" id="1968433"/>
    <lineage>
        <taxon>Bacteria</taxon>
        <taxon>Pseudomonadati</taxon>
        <taxon>Pseudomonadota</taxon>
        <taxon>Betaproteobacteria</taxon>
        <taxon>Burkholderiales</taxon>
        <taxon>Oxalobacteraceae</taxon>
        <taxon>Noviherbaspirillum</taxon>
    </lineage>
</organism>
<proteinExistence type="predicted"/>
<gene>
    <name evidence="2" type="ORF">AYR66_10725</name>
</gene>
<dbReference type="AlphaFoldDB" id="A0A254TBI0"/>
<feature type="transmembrane region" description="Helical" evidence="1">
    <location>
        <begin position="6"/>
        <end position="27"/>
    </location>
</feature>
<name>A0A254TBI0_9BURK</name>
<feature type="transmembrane region" description="Helical" evidence="1">
    <location>
        <begin position="71"/>
        <end position="92"/>
    </location>
</feature>
<dbReference type="EMBL" id="LSTO01000001">
    <property type="protein sequence ID" value="OWW19905.1"/>
    <property type="molecule type" value="Genomic_DNA"/>
</dbReference>
<sequence length="125" mass="13792">MSYLALKHLHMSFAFLSGSLFLIRGVLMLRQPEGLPPRTTLLDRGSHIIDTILLASALTMVVWSAQYPFVVTWLTVKVFAVLAYIVVGAIALRRGKTKGVRTGAFFVALLIFGYILKLAITKQVA</sequence>
<dbReference type="PIRSF" id="PIRSF005610">
    <property type="entry name" value="SirB"/>
    <property type="match status" value="1"/>
</dbReference>
<dbReference type="GO" id="GO:0005886">
    <property type="term" value="C:plasma membrane"/>
    <property type="evidence" value="ECO:0007669"/>
    <property type="project" value="TreeGrafter"/>
</dbReference>
<evidence type="ECO:0000256" key="1">
    <source>
        <dbReference type="SAM" id="Phobius"/>
    </source>
</evidence>
<feature type="transmembrane region" description="Helical" evidence="1">
    <location>
        <begin position="48"/>
        <end position="65"/>
    </location>
</feature>
<dbReference type="OrthoDB" id="5588650at2"/>
<keyword evidence="3" id="KW-1185">Reference proteome</keyword>
<evidence type="ECO:0000313" key="3">
    <source>
        <dbReference type="Proteomes" id="UP000197535"/>
    </source>
</evidence>
<keyword evidence="1" id="KW-0812">Transmembrane</keyword>
<feature type="transmembrane region" description="Helical" evidence="1">
    <location>
        <begin position="104"/>
        <end position="120"/>
    </location>
</feature>
<keyword evidence="1" id="KW-0472">Membrane</keyword>
<dbReference type="PANTHER" id="PTHR39594">
    <property type="entry name" value="PROTEIN YCHQ"/>
    <property type="match status" value="1"/>
</dbReference>
<evidence type="ECO:0000313" key="2">
    <source>
        <dbReference type="EMBL" id="OWW19905.1"/>
    </source>
</evidence>